<organism evidence="10 11">
    <name type="scientific">Chitinophaga oryziterrae</name>
    <dbReference type="NCBI Taxonomy" id="1031224"/>
    <lineage>
        <taxon>Bacteria</taxon>
        <taxon>Pseudomonadati</taxon>
        <taxon>Bacteroidota</taxon>
        <taxon>Chitinophagia</taxon>
        <taxon>Chitinophagales</taxon>
        <taxon>Chitinophagaceae</taxon>
        <taxon>Chitinophaga</taxon>
    </lineage>
</organism>
<dbReference type="Gene3D" id="3.40.390.10">
    <property type="entry name" value="Collagenase (Catalytic Domain)"/>
    <property type="match status" value="1"/>
</dbReference>
<sequence length="327" mass="34912">MKKLSILLACGIIFITSCSKPDKNSSEKPVTGNTTTAVRERHCGTMEVLNEQLKNDPALASRMAAIEANTNRIMENKSLYRLLPDGSIMIPVVVNVLYKTTAQNISAAQIQSQIDVLNNDYNGLNSEFSTVPALFSSVKASVGVHFVLKSVVRKSTTVTTWSTNDAMKKSTSGGINPTTPDSVLNLWVVGAMSGGVIGYAQFPGGASATDGVVIAYDCFGNTGTATAPFGLGRTATHEIGHYLNLRHIWGDATCGDDLVGDTPLHNAANFGCPSYPHLSTCTGTPVEMTMNYMDYSDDACMYMFTAGQKTRMLATFVSGGGRYGFAH</sequence>
<reference evidence="10 11" key="1">
    <citation type="submission" date="2019-12" db="EMBL/GenBank/DDBJ databases">
        <title>The draft genomic sequence of strain Chitinophaga oryziterrae JCM 16595.</title>
        <authorList>
            <person name="Zhang X."/>
        </authorList>
    </citation>
    <scope>NUCLEOTIDE SEQUENCE [LARGE SCALE GENOMIC DNA]</scope>
    <source>
        <strain evidence="10 11">JCM 16595</strain>
    </source>
</reference>
<dbReference type="RefSeq" id="WP_157298168.1">
    <property type="nucleotide sequence ID" value="NZ_BAAAZB010000005.1"/>
</dbReference>
<dbReference type="PANTHER" id="PTHR47466:SF1">
    <property type="entry name" value="METALLOPROTEASE MEP1 (AFU_ORTHOLOGUE AFUA_1G07730)-RELATED"/>
    <property type="match status" value="1"/>
</dbReference>
<proteinExistence type="inferred from homology"/>
<gene>
    <name evidence="10" type="ORF">GO495_02745</name>
</gene>
<dbReference type="PANTHER" id="PTHR47466">
    <property type="match status" value="1"/>
</dbReference>
<evidence type="ECO:0000256" key="6">
    <source>
        <dbReference type="ARBA" id="ARBA00022833"/>
    </source>
</evidence>
<evidence type="ECO:0000256" key="5">
    <source>
        <dbReference type="ARBA" id="ARBA00022801"/>
    </source>
</evidence>
<evidence type="ECO:0000313" key="11">
    <source>
        <dbReference type="Proteomes" id="UP000468388"/>
    </source>
</evidence>
<accession>A0A6N8J3I4</accession>
<dbReference type="AlphaFoldDB" id="A0A6N8J3I4"/>
<evidence type="ECO:0000313" key="10">
    <source>
        <dbReference type="EMBL" id="MVT39494.1"/>
    </source>
</evidence>
<dbReference type="GO" id="GO:0006508">
    <property type="term" value="P:proteolysis"/>
    <property type="evidence" value="ECO:0007669"/>
    <property type="project" value="UniProtKB-KW"/>
</dbReference>
<keyword evidence="4" id="KW-0732">Signal</keyword>
<dbReference type="Proteomes" id="UP000468388">
    <property type="component" value="Unassembled WGS sequence"/>
</dbReference>
<keyword evidence="8" id="KW-1015">Disulfide bond</keyword>
<keyword evidence="5" id="KW-0378">Hydrolase</keyword>
<comment type="caution">
    <text evidence="10">The sequence shown here is derived from an EMBL/GenBank/DDBJ whole genome shotgun (WGS) entry which is preliminary data.</text>
</comment>
<feature type="domain" description="Peptidase M43 pregnancy-associated plasma-A" evidence="9">
    <location>
        <begin position="198"/>
        <end position="314"/>
    </location>
</feature>
<keyword evidence="3" id="KW-0479">Metal-binding</keyword>
<dbReference type="PROSITE" id="PS51257">
    <property type="entry name" value="PROKAR_LIPOPROTEIN"/>
    <property type="match status" value="1"/>
</dbReference>
<evidence type="ECO:0000256" key="8">
    <source>
        <dbReference type="ARBA" id="ARBA00023157"/>
    </source>
</evidence>
<keyword evidence="2 10" id="KW-0645">Protease</keyword>
<keyword evidence="7 10" id="KW-0482">Metalloprotease</keyword>
<dbReference type="InterPro" id="IPR008754">
    <property type="entry name" value="Peptidase_M43"/>
</dbReference>
<evidence type="ECO:0000256" key="1">
    <source>
        <dbReference type="ARBA" id="ARBA00008721"/>
    </source>
</evidence>
<dbReference type="Pfam" id="PF05572">
    <property type="entry name" value="Peptidase_M43"/>
    <property type="match status" value="1"/>
</dbReference>
<keyword evidence="6" id="KW-0862">Zinc</keyword>
<protein>
    <submittedName>
        <fullName evidence="10">Zinc metalloprotease</fullName>
    </submittedName>
</protein>
<evidence type="ECO:0000256" key="2">
    <source>
        <dbReference type="ARBA" id="ARBA00022670"/>
    </source>
</evidence>
<dbReference type="SUPFAM" id="SSF55486">
    <property type="entry name" value="Metalloproteases ('zincins'), catalytic domain"/>
    <property type="match status" value="1"/>
</dbReference>
<evidence type="ECO:0000259" key="9">
    <source>
        <dbReference type="Pfam" id="PF05572"/>
    </source>
</evidence>
<comment type="similarity">
    <text evidence="1">Belongs to the peptidase M43B family.</text>
</comment>
<dbReference type="GO" id="GO:0008237">
    <property type="term" value="F:metallopeptidase activity"/>
    <property type="evidence" value="ECO:0007669"/>
    <property type="project" value="UniProtKB-KW"/>
</dbReference>
<keyword evidence="11" id="KW-1185">Reference proteome</keyword>
<name>A0A6N8J3I4_9BACT</name>
<dbReference type="InterPro" id="IPR024079">
    <property type="entry name" value="MetalloPept_cat_dom_sf"/>
</dbReference>
<evidence type="ECO:0000256" key="7">
    <source>
        <dbReference type="ARBA" id="ARBA00023049"/>
    </source>
</evidence>
<dbReference type="OrthoDB" id="6278496at2"/>
<dbReference type="GO" id="GO:0046872">
    <property type="term" value="F:metal ion binding"/>
    <property type="evidence" value="ECO:0007669"/>
    <property type="project" value="UniProtKB-KW"/>
</dbReference>
<evidence type="ECO:0000256" key="3">
    <source>
        <dbReference type="ARBA" id="ARBA00022723"/>
    </source>
</evidence>
<dbReference type="EMBL" id="WRXO01000001">
    <property type="protein sequence ID" value="MVT39494.1"/>
    <property type="molecule type" value="Genomic_DNA"/>
</dbReference>
<evidence type="ECO:0000256" key="4">
    <source>
        <dbReference type="ARBA" id="ARBA00022729"/>
    </source>
</evidence>
<dbReference type="CDD" id="cd04275">
    <property type="entry name" value="ZnMc_pappalysin_like"/>
    <property type="match status" value="1"/>
</dbReference>